<dbReference type="Gene3D" id="3.50.50.60">
    <property type="entry name" value="FAD/NAD(P)-binding domain"/>
    <property type="match status" value="1"/>
</dbReference>
<dbReference type="Proteomes" id="UP000326877">
    <property type="component" value="Unassembled WGS sequence"/>
</dbReference>
<gene>
    <name evidence="7" type="ORF">BDV23DRAFT_178479</name>
</gene>
<evidence type="ECO:0000313" key="7">
    <source>
        <dbReference type="EMBL" id="KAE8395423.1"/>
    </source>
</evidence>
<dbReference type="OrthoDB" id="47494at2759"/>
<evidence type="ECO:0000256" key="4">
    <source>
        <dbReference type="ARBA" id="ARBA00023002"/>
    </source>
</evidence>
<keyword evidence="4" id="KW-0560">Oxidoreductase</keyword>
<dbReference type="Pfam" id="PF01494">
    <property type="entry name" value="FAD_binding_3"/>
    <property type="match status" value="1"/>
</dbReference>
<dbReference type="AlphaFoldDB" id="A0A5N7CPH7"/>
<sequence>MAPQGFNVLIVGAGITGLLLAQTLKAIGIRFRIFESEVSAVRYRPREWAVAIHWALPMLREVLPQDLWHRLKDTQTDPLQLASNSDYISVYNSGTGKLLKKLPGVGMRRFSRRKLRALCSEGIAIEYNKTLTEIVYQNERGVTAKFGDGTECSGDILIGCDGAHSKVRNLLFGEASAKPVSSGVSQFSASFSFSSAAFADYMRRGIPLSSVGLNPSGVYLLIYLLETPEPASPETWIFQINWSWLGPHDPSLDDAGRLAKIKSMADTFSEPFRSICLGIPGDTRIYADSLHYWVPRLWTPNRGRVTLAGDAAHPMLQHRGQGINNCIRDVLELANAMKLGQQDDLGLMDVISSYDREMISRGEVEVQSSVKDALLLHTWHKAMESPFMKMSVGPRF</sequence>
<keyword evidence="5" id="KW-0503">Monooxygenase</keyword>
<dbReference type="EMBL" id="ML735218">
    <property type="protein sequence ID" value="KAE8395423.1"/>
    <property type="molecule type" value="Genomic_DNA"/>
</dbReference>
<accession>A0A5N7CPH7</accession>
<feature type="domain" description="FAD-binding" evidence="6">
    <location>
        <begin position="301"/>
        <end position="337"/>
    </location>
</feature>
<keyword evidence="3" id="KW-0274">FAD</keyword>
<organism evidence="7">
    <name type="scientific">Petromyces alliaceus</name>
    <name type="common">Aspergillus alliaceus</name>
    <dbReference type="NCBI Taxonomy" id="209559"/>
    <lineage>
        <taxon>Eukaryota</taxon>
        <taxon>Fungi</taxon>
        <taxon>Dikarya</taxon>
        <taxon>Ascomycota</taxon>
        <taxon>Pezizomycotina</taxon>
        <taxon>Eurotiomycetes</taxon>
        <taxon>Eurotiomycetidae</taxon>
        <taxon>Eurotiales</taxon>
        <taxon>Aspergillaceae</taxon>
        <taxon>Aspergillus</taxon>
        <taxon>Aspergillus subgen. Circumdati</taxon>
    </lineage>
</organism>
<dbReference type="GO" id="GO:0071949">
    <property type="term" value="F:FAD binding"/>
    <property type="evidence" value="ECO:0007669"/>
    <property type="project" value="InterPro"/>
</dbReference>
<proteinExistence type="predicted"/>
<dbReference type="InterPro" id="IPR002938">
    <property type="entry name" value="FAD-bd"/>
</dbReference>
<dbReference type="PANTHER" id="PTHR47178">
    <property type="entry name" value="MONOOXYGENASE, FAD-BINDING"/>
    <property type="match status" value="1"/>
</dbReference>
<evidence type="ECO:0000256" key="2">
    <source>
        <dbReference type="ARBA" id="ARBA00022630"/>
    </source>
</evidence>
<evidence type="ECO:0000256" key="1">
    <source>
        <dbReference type="ARBA" id="ARBA00001974"/>
    </source>
</evidence>
<name>A0A5N7CPH7_PETAA</name>
<reference evidence="7" key="1">
    <citation type="submission" date="2019-04" db="EMBL/GenBank/DDBJ databases">
        <title>Friends and foes A comparative genomics studyof 23 Aspergillus species from section Flavi.</title>
        <authorList>
            <consortium name="DOE Joint Genome Institute"/>
            <person name="Kjaerbolling I."/>
            <person name="Vesth T."/>
            <person name="Frisvad J.C."/>
            <person name="Nybo J.L."/>
            <person name="Theobald S."/>
            <person name="Kildgaard S."/>
            <person name="Isbrandt T."/>
            <person name="Kuo A."/>
            <person name="Sato A."/>
            <person name="Lyhne E.K."/>
            <person name="Kogle M.E."/>
            <person name="Wiebenga A."/>
            <person name="Kun R.S."/>
            <person name="Lubbers R.J."/>
            <person name="Makela M.R."/>
            <person name="Barry K."/>
            <person name="Chovatia M."/>
            <person name="Clum A."/>
            <person name="Daum C."/>
            <person name="Haridas S."/>
            <person name="He G."/>
            <person name="LaButti K."/>
            <person name="Lipzen A."/>
            <person name="Mondo S."/>
            <person name="Riley R."/>
            <person name="Salamov A."/>
            <person name="Simmons B.A."/>
            <person name="Magnuson J.K."/>
            <person name="Henrissat B."/>
            <person name="Mortensen U.H."/>
            <person name="Larsen T.O."/>
            <person name="Devries R.P."/>
            <person name="Grigoriev I.V."/>
            <person name="Machida M."/>
            <person name="Baker S.E."/>
            <person name="Andersen M.R."/>
        </authorList>
    </citation>
    <scope>NUCLEOTIDE SEQUENCE [LARGE SCALE GENOMIC DNA]</scope>
    <source>
        <strain evidence="7">IBT 14317</strain>
    </source>
</reference>
<comment type="cofactor">
    <cofactor evidence="1">
        <name>FAD</name>
        <dbReference type="ChEBI" id="CHEBI:57692"/>
    </cofactor>
</comment>
<dbReference type="PRINTS" id="PR00420">
    <property type="entry name" value="RNGMNOXGNASE"/>
</dbReference>
<dbReference type="InterPro" id="IPR036188">
    <property type="entry name" value="FAD/NAD-bd_sf"/>
</dbReference>
<dbReference type="GO" id="GO:0004497">
    <property type="term" value="F:monooxygenase activity"/>
    <property type="evidence" value="ECO:0007669"/>
    <property type="project" value="UniProtKB-KW"/>
</dbReference>
<keyword evidence="2" id="KW-0285">Flavoprotein</keyword>
<evidence type="ECO:0000259" key="6">
    <source>
        <dbReference type="Pfam" id="PF01494"/>
    </source>
</evidence>
<dbReference type="SUPFAM" id="SSF51905">
    <property type="entry name" value="FAD/NAD(P)-binding domain"/>
    <property type="match status" value="1"/>
</dbReference>
<evidence type="ECO:0000256" key="3">
    <source>
        <dbReference type="ARBA" id="ARBA00022827"/>
    </source>
</evidence>
<dbReference type="PANTHER" id="PTHR47178:SF2">
    <property type="entry name" value="FAD-BINDING DOMAIN-CONTAINING PROTEIN"/>
    <property type="match status" value="1"/>
</dbReference>
<protein>
    <recommendedName>
        <fullName evidence="6">FAD-binding domain-containing protein</fullName>
    </recommendedName>
</protein>
<evidence type="ECO:0000256" key="5">
    <source>
        <dbReference type="ARBA" id="ARBA00023033"/>
    </source>
</evidence>